<evidence type="ECO:0008006" key="3">
    <source>
        <dbReference type="Google" id="ProtNLM"/>
    </source>
</evidence>
<dbReference type="OrthoDB" id="4157504at2759"/>
<sequence length="420" mass="46475">MLTPTLQVWGISATEDVSLGPDDKATSQSRLRLHSRITIFDQDGSFDIIRIRLQGAVRTQIGSQVAVEKFPSSTQTKTNLDFQPVHSASRQRSDEQHLDFICSVPATNTKRSERKSSSGDVLDSFVPTMSVTGNTYVTRVSALRDRHLVEGSCKVAYWLEVEFWRSESNHLVGALTCPVDVSALLMPLDVEVSIPNQSNEIEQVVKPPLRSLGRLIWSHPQPELSVTIPKKLGYLLSDSSRLSRGSRHLSIPVSVHIKRPSQSRRPVQALPPGDSLKCSVKAMWYTRRTFTTGSSAAESVVNNTTVSAQKLSLTLPPLYRLDSESSPCTTSMELNLILPGSISSPSVHTDLLAVSYILDLSMRFEFNGHEILKGSYNASLRLPLTLRAAQPHPIISRRNFDPLVGYVAEEAIYAPPPYVF</sequence>
<evidence type="ECO:0000313" key="2">
    <source>
        <dbReference type="Proteomes" id="UP000053617"/>
    </source>
</evidence>
<evidence type="ECO:0000313" key="1">
    <source>
        <dbReference type="EMBL" id="KIX10457.1"/>
    </source>
</evidence>
<dbReference type="HOGENOM" id="CLU_609709_0_0_1"/>
<proteinExistence type="predicted"/>
<reference evidence="1 2" key="1">
    <citation type="submission" date="2015-01" db="EMBL/GenBank/DDBJ databases">
        <title>The Genome Sequence of Rhinocladiella mackenzie CBS 650.93.</title>
        <authorList>
            <consortium name="The Broad Institute Genomics Platform"/>
            <person name="Cuomo C."/>
            <person name="de Hoog S."/>
            <person name="Gorbushina A."/>
            <person name="Stielow B."/>
            <person name="Teixiera M."/>
            <person name="Abouelleil A."/>
            <person name="Chapman S.B."/>
            <person name="Priest M."/>
            <person name="Young S.K."/>
            <person name="Wortman J."/>
            <person name="Nusbaum C."/>
            <person name="Birren B."/>
        </authorList>
    </citation>
    <scope>NUCLEOTIDE SEQUENCE [LARGE SCALE GENOMIC DNA]</scope>
    <source>
        <strain evidence="1 2">CBS 650.93</strain>
    </source>
</reference>
<protein>
    <recommendedName>
        <fullName evidence="3">Arrestin-like N-terminal domain-containing protein</fullName>
    </recommendedName>
</protein>
<dbReference type="GeneID" id="25289611"/>
<dbReference type="AlphaFoldDB" id="A0A0D2G684"/>
<dbReference type="VEuPathDB" id="FungiDB:Z518_01540"/>
<accession>A0A0D2G684</accession>
<name>A0A0D2G684_9EURO</name>
<gene>
    <name evidence="1" type="ORF">Z518_01540</name>
</gene>
<dbReference type="RefSeq" id="XP_013277593.1">
    <property type="nucleotide sequence ID" value="XM_013422139.1"/>
</dbReference>
<organism evidence="1 2">
    <name type="scientific">Rhinocladiella mackenziei CBS 650.93</name>
    <dbReference type="NCBI Taxonomy" id="1442369"/>
    <lineage>
        <taxon>Eukaryota</taxon>
        <taxon>Fungi</taxon>
        <taxon>Dikarya</taxon>
        <taxon>Ascomycota</taxon>
        <taxon>Pezizomycotina</taxon>
        <taxon>Eurotiomycetes</taxon>
        <taxon>Chaetothyriomycetidae</taxon>
        <taxon>Chaetothyriales</taxon>
        <taxon>Herpotrichiellaceae</taxon>
        <taxon>Rhinocladiella</taxon>
    </lineage>
</organism>
<keyword evidence="2" id="KW-1185">Reference proteome</keyword>
<dbReference type="Proteomes" id="UP000053617">
    <property type="component" value="Unassembled WGS sequence"/>
</dbReference>
<dbReference type="EMBL" id="KN847475">
    <property type="protein sequence ID" value="KIX10457.1"/>
    <property type="molecule type" value="Genomic_DNA"/>
</dbReference>